<dbReference type="Gene3D" id="3.40.50.1820">
    <property type="entry name" value="alpha/beta hydrolase"/>
    <property type="match status" value="1"/>
</dbReference>
<dbReference type="Pfam" id="PF01764">
    <property type="entry name" value="Lipase_3"/>
    <property type="match status" value="1"/>
</dbReference>
<dbReference type="EMBL" id="CP111025">
    <property type="protein sequence ID" value="WAR26802.1"/>
    <property type="molecule type" value="Genomic_DNA"/>
</dbReference>
<reference evidence="3" key="1">
    <citation type="submission" date="2022-11" db="EMBL/GenBank/DDBJ databases">
        <title>Centuries of genome instability and evolution in soft-shell clam transmissible cancer (bioRxiv).</title>
        <authorList>
            <person name="Hart S.F.M."/>
            <person name="Yonemitsu M.A."/>
            <person name="Giersch R.M."/>
            <person name="Beal B.F."/>
            <person name="Arriagada G."/>
            <person name="Davis B.W."/>
            <person name="Ostrander E.A."/>
            <person name="Goff S.P."/>
            <person name="Metzger M.J."/>
        </authorList>
    </citation>
    <scope>NUCLEOTIDE SEQUENCE</scope>
    <source>
        <strain evidence="3">MELC-2E11</strain>
        <tissue evidence="3">Siphon/mantle</tissue>
    </source>
</reference>
<dbReference type="PANTHER" id="PTHR45908">
    <property type="entry name" value="PROTEIN CBG11750-RELATED"/>
    <property type="match status" value="1"/>
</dbReference>
<evidence type="ECO:0000313" key="4">
    <source>
        <dbReference type="Proteomes" id="UP001164746"/>
    </source>
</evidence>
<evidence type="ECO:0000313" key="3">
    <source>
        <dbReference type="EMBL" id="WAR26802.1"/>
    </source>
</evidence>
<accession>A0ABY7G0G5</accession>
<proteinExistence type="predicted"/>
<evidence type="ECO:0000259" key="2">
    <source>
        <dbReference type="Pfam" id="PF01764"/>
    </source>
</evidence>
<name>A0ABY7G0G5_MYAAR</name>
<sequence length="422" mass="47606">MIRALVFLLLFFHVIRCSPDCDSEMDCVSCTRTESWDGDPCRWCPLDNACHAFGSLVNSCRKDQNIILPNNCYQKTYGVYNVSRAFANTLLSAVAYSDDPQKCIDAIYREGGFRLVKAVAMRCDDIPFFDYKECYAFMTVSEKEKIISMSFRGTNQGQQLLDEFLSVLIIPKVNYIGGGKVEEFFLNAYNKLYPCAKQSVLELLESYPDYEVVISGHSLGGAIASITATSLVYENIVRAQKLSLYTFGMPRVGDKEFALRHDILLNNSWRVVHHRDPVVHLPTCSLGYGCKIPDGPFHAKTEVYYPSDYMGVNSYYRVCENNEDDYCSDDHEYYFQIPVGTYCDEFTGERRSAATSSGHSRMWSLLSAEKCEIIDLANLYKSPKAIRSGNSMSKATSVSSCCINQNTHLIFSLCLAVTILVH</sequence>
<organism evidence="3 4">
    <name type="scientific">Mya arenaria</name>
    <name type="common">Soft-shell clam</name>
    <dbReference type="NCBI Taxonomy" id="6604"/>
    <lineage>
        <taxon>Eukaryota</taxon>
        <taxon>Metazoa</taxon>
        <taxon>Spiralia</taxon>
        <taxon>Lophotrochozoa</taxon>
        <taxon>Mollusca</taxon>
        <taxon>Bivalvia</taxon>
        <taxon>Autobranchia</taxon>
        <taxon>Heteroconchia</taxon>
        <taxon>Euheterodonta</taxon>
        <taxon>Imparidentia</taxon>
        <taxon>Neoheterodontei</taxon>
        <taxon>Myida</taxon>
        <taxon>Myoidea</taxon>
        <taxon>Myidae</taxon>
        <taxon>Mya</taxon>
    </lineage>
</organism>
<dbReference type="CDD" id="cd00519">
    <property type="entry name" value="Lipase_3"/>
    <property type="match status" value="1"/>
</dbReference>
<keyword evidence="4" id="KW-1185">Reference proteome</keyword>
<gene>
    <name evidence="3" type="ORF">MAR_012506</name>
</gene>
<feature type="signal peptide" evidence="1">
    <location>
        <begin position="1"/>
        <end position="17"/>
    </location>
</feature>
<dbReference type="InterPro" id="IPR002921">
    <property type="entry name" value="Fungal_lipase-type"/>
</dbReference>
<dbReference type="SUPFAM" id="SSF53474">
    <property type="entry name" value="alpha/beta-Hydrolases"/>
    <property type="match status" value="1"/>
</dbReference>
<dbReference type="InterPro" id="IPR029058">
    <property type="entry name" value="AB_hydrolase_fold"/>
</dbReference>
<dbReference type="Proteomes" id="UP001164746">
    <property type="component" value="Chromosome 14"/>
</dbReference>
<feature type="domain" description="Fungal lipase-type" evidence="2">
    <location>
        <begin position="149"/>
        <end position="285"/>
    </location>
</feature>
<protein>
    <submittedName>
        <fullName evidence="3">LIP1-like protein</fullName>
    </submittedName>
</protein>
<keyword evidence="1" id="KW-0732">Signal</keyword>
<feature type="chain" id="PRO_5045936862" evidence="1">
    <location>
        <begin position="18"/>
        <end position="422"/>
    </location>
</feature>
<evidence type="ECO:0000256" key="1">
    <source>
        <dbReference type="SAM" id="SignalP"/>
    </source>
</evidence>